<evidence type="ECO:0000256" key="1">
    <source>
        <dbReference type="ARBA" id="ARBA00022723"/>
    </source>
</evidence>
<dbReference type="Pfam" id="PF22908">
    <property type="entry name" value="PHD_NSD"/>
    <property type="match status" value="1"/>
</dbReference>
<feature type="region of interest" description="Disordered" evidence="5">
    <location>
        <begin position="296"/>
        <end position="315"/>
    </location>
</feature>
<dbReference type="EMBL" id="CM000883">
    <property type="protein sequence ID" value="KQJ91832.1"/>
    <property type="molecule type" value="Genomic_DNA"/>
</dbReference>
<dbReference type="GeneID" id="100824733"/>
<reference evidence="8" key="3">
    <citation type="submission" date="2018-08" db="UniProtKB">
        <authorList>
            <consortium name="EnsemblPlants"/>
        </authorList>
    </citation>
    <scope>IDENTIFICATION</scope>
    <source>
        <strain evidence="8">cv. Bd21</strain>
    </source>
</reference>
<dbReference type="InterPro" id="IPR013083">
    <property type="entry name" value="Znf_RING/FYVE/PHD"/>
</dbReference>
<sequence length="315" mass="35818">MAVIKMPVSKLPKAKRERDCKRNTDKRKAQPTELDVCAICDEGGSLICCDGGCLRSFHPTRKVGEESKCTTLGLTEEQWQILESNDEKYICKNCKSKQHQCFACGLLGSSDLTSGTEVFQCKDKQCARFYHPKCVAEVLYPDSKSRALRFGNDVASGLEFHCPMHRCSLCKEAGNRDDKDMRLAVCGRCPTAYHRTCLPREISFRENKEKGIQKRAWDDVLPDQDFIYCMKHKMEKDLRTPRRDHIVFPDTRNPCAAKRPRGQETLKEDMIDRPLPSRSPQETEAGCDKVKPIDSFAPRHLFPRPHPGSCGCLDD</sequence>
<name>A0A0Q3J0G6_BRADI</name>
<evidence type="ECO:0000256" key="3">
    <source>
        <dbReference type="ARBA" id="ARBA00022771"/>
    </source>
</evidence>
<dbReference type="Gene3D" id="3.30.40.10">
    <property type="entry name" value="Zinc/RING finger domain, C3HC4 (zinc finger)"/>
    <property type="match status" value="2"/>
</dbReference>
<evidence type="ECO:0000313" key="9">
    <source>
        <dbReference type="Proteomes" id="UP000008810"/>
    </source>
</evidence>
<feature type="domain" description="Zinc finger PHD-type" evidence="6">
    <location>
        <begin position="167"/>
        <end position="233"/>
    </location>
</feature>
<dbReference type="AlphaFoldDB" id="A0A0Q3J0G6"/>
<dbReference type="Proteomes" id="UP000008810">
    <property type="component" value="Chromosome 4"/>
</dbReference>
<dbReference type="STRING" id="15368.A0A0Q3J0G6"/>
<keyword evidence="4" id="KW-0862">Zinc</keyword>
<accession>A0A0Q3J0G6</accession>
<dbReference type="InterPro" id="IPR055197">
    <property type="entry name" value="PHDvar_NSD"/>
</dbReference>
<dbReference type="SUPFAM" id="SSF57903">
    <property type="entry name" value="FYVE/PHD zinc finger"/>
    <property type="match status" value="1"/>
</dbReference>
<reference evidence="7 8" key="1">
    <citation type="journal article" date="2010" name="Nature">
        <title>Genome sequencing and analysis of the model grass Brachypodium distachyon.</title>
        <authorList>
            <consortium name="International Brachypodium Initiative"/>
        </authorList>
    </citation>
    <scope>NUCLEOTIDE SEQUENCE [LARGE SCALE GENOMIC DNA]</scope>
    <source>
        <strain evidence="7">Bd21</strain>
        <strain evidence="8">cv. Bd21</strain>
    </source>
</reference>
<gene>
    <name evidence="8" type="primary">LOC100824733</name>
    <name evidence="7" type="ORF">BRADI_4g40047v3</name>
</gene>
<dbReference type="OrthoDB" id="21264at2759"/>
<keyword evidence="3" id="KW-0863">Zinc-finger</keyword>
<organism evidence="7">
    <name type="scientific">Brachypodium distachyon</name>
    <name type="common">Purple false brome</name>
    <name type="synonym">Trachynia distachya</name>
    <dbReference type="NCBI Taxonomy" id="15368"/>
    <lineage>
        <taxon>Eukaryota</taxon>
        <taxon>Viridiplantae</taxon>
        <taxon>Streptophyta</taxon>
        <taxon>Embryophyta</taxon>
        <taxon>Tracheophyta</taxon>
        <taxon>Spermatophyta</taxon>
        <taxon>Magnoliopsida</taxon>
        <taxon>Liliopsida</taxon>
        <taxon>Poales</taxon>
        <taxon>Poaceae</taxon>
        <taxon>BOP clade</taxon>
        <taxon>Pooideae</taxon>
        <taxon>Stipodae</taxon>
        <taxon>Brachypodieae</taxon>
        <taxon>Brachypodium</taxon>
    </lineage>
</organism>
<protein>
    <recommendedName>
        <fullName evidence="6">Zinc finger PHD-type domain-containing protein</fullName>
    </recommendedName>
</protein>
<reference evidence="7" key="2">
    <citation type="submission" date="2017-06" db="EMBL/GenBank/DDBJ databases">
        <title>WGS assembly of Brachypodium distachyon.</title>
        <authorList>
            <consortium name="The International Brachypodium Initiative"/>
            <person name="Lucas S."/>
            <person name="Harmon-Smith M."/>
            <person name="Lail K."/>
            <person name="Tice H."/>
            <person name="Grimwood J."/>
            <person name="Bruce D."/>
            <person name="Barry K."/>
            <person name="Shu S."/>
            <person name="Lindquist E."/>
            <person name="Wang M."/>
            <person name="Pitluck S."/>
            <person name="Vogel J.P."/>
            <person name="Garvin D.F."/>
            <person name="Mockler T.C."/>
            <person name="Schmutz J."/>
            <person name="Rokhsar D."/>
            <person name="Bevan M.W."/>
        </authorList>
    </citation>
    <scope>NUCLEOTIDE SEQUENCE</scope>
    <source>
        <strain evidence="7">Bd21</strain>
    </source>
</reference>
<evidence type="ECO:0000256" key="2">
    <source>
        <dbReference type="ARBA" id="ARBA00022737"/>
    </source>
</evidence>
<dbReference type="Pfam" id="PF23004">
    <property type="entry name" value="PHDvar_NSD"/>
    <property type="match status" value="1"/>
</dbReference>
<dbReference type="GO" id="GO:0008270">
    <property type="term" value="F:zinc ion binding"/>
    <property type="evidence" value="ECO:0007669"/>
    <property type="project" value="UniProtKB-KW"/>
</dbReference>
<feature type="domain" description="Zinc finger PHD-type" evidence="6">
    <location>
        <begin position="36"/>
        <end position="95"/>
    </location>
</feature>
<keyword evidence="2" id="KW-0677">Repeat</keyword>
<proteinExistence type="predicted"/>
<dbReference type="RefSeq" id="XP_003576953.1">
    <property type="nucleotide sequence ID" value="XM_003576905.2"/>
</dbReference>
<keyword evidence="9" id="KW-1185">Reference proteome</keyword>
<dbReference type="SMART" id="SM00249">
    <property type="entry name" value="PHD"/>
    <property type="match status" value="3"/>
</dbReference>
<feature type="region of interest" description="Disordered" evidence="5">
    <location>
        <begin position="261"/>
        <end position="290"/>
    </location>
</feature>
<dbReference type="KEGG" id="bdi:100824733"/>
<feature type="domain" description="Zinc finger PHD-type" evidence="6">
    <location>
        <begin position="100"/>
        <end position="166"/>
    </location>
</feature>
<dbReference type="EnsemblPlants" id="KQJ91832">
    <property type="protein sequence ID" value="KQJ91832"/>
    <property type="gene ID" value="BRADI_4g40047v3"/>
</dbReference>
<dbReference type="InterPro" id="IPR055198">
    <property type="entry name" value="NSD_PHD"/>
</dbReference>
<dbReference type="InterPro" id="IPR011011">
    <property type="entry name" value="Znf_FYVE_PHD"/>
</dbReference>
<dbReference type="PANTHER" id="PTHR46235">
    <property type="entry name" value="PHD FINGER-CONTAINING PROTEIN DDB_G0268158"/>
    <property type="match status" value="1"/>
</dbReference>
<dbReference type="InterPro" id="IPR001965">
    <property type="entry name" value="Znf_PHD"/>
</dbReference>
<evidence type="ECO:0000313" key="8">
    <source>
        <dbReference type="EnsemblPlants" id="KQJ91832"/>
    </source>
</evidence>
<dbReference type="Gramene" id="KQJ91832">
    <property type="protein sequence ID" value="KQJ91832"/>
    <property type="gene ID" value="BRADI_4g40047v3"/>
</dbReference>
<dbReference type="PANTHER" id="PTHR46235:SF2">
    <property type="entry name" value="GLYCOPROTEIN FAMILY PROTEIN, PUTATIVE, EXPRESSED-RELATED"/>
    <property type="match status" value="1"/>
</dbReference>
<evidence type="ECO:0000259" key="6">
    <source>
        <dbReference type="SMART" id="SM00249"/>
    </source>
</evidence>
<dbReference type="GO" id="GO:0006338">
    <property type="term" value="P:chromatin remodeling"/>
    <property type="evidence" value="ECO:0007669"/>
    <property type="project" value="UniProtKB-ARBA"/>
</dbReference>
<evidence type="ECO:0000313" key="7">
    <source>
        <dbReference type="EMBL" id="KQJ91832.1"/>
    </source>
</evidence>
<keyword evidence="1" id="KW-0479">Metal-binding</keyword>
<evidence type="ECO:0000256" key="4">
    <source>
        <dbReference type="ARBA" id="ARBA00022833"/>
    </source>
</evidence>
<feature type="compositionally biased region" description="Basic and acidic residues" evidence="5">
    <location>
        <begin position="261"/>
        <end position="272"/>
    </location>
</feature>
<dbReference type="ExpressionAtlas" id="A0A0Q3J0G6">
    <property type="expression patterns" value="baseline"/>
</dbReference>
<evidence type="ECO:0000256" key="5">
    <source>
        <dbReference type="SAM" id="MobiDB-lite"/>
    </source>
</evidence>